<comment type="caution">
    <text evidence="7">The sequence shown here is derived from an EMBL/GenBank/DDBJ whole genome shotgun (WGS) entry which is preliminary data.</text>
</comment>
<keyword evidence="2" id="KW-0201">Cytochrome c-type biogenesis</keyword>
<evidence type="ECO:0000313" key="8">
    <source>
        <dbReference type="Proteomes" id="UP000292003"/>
    </source>
</evidence>
<dbReference type="InterPro" id="IPR000866">
    <property type="entry name" value="AhpC/TSA"/>
</dbReference>
<keyword evidence="4" id="KW-1015">Disulfide bond</keyword>
<accession>A0A4V2ELH5</accession>
<keyword evidence="3" id="KW-0735">Signal-anchor</keyword>
<dbReference type="AlphaFoldDB" id="A0A4V2ELH5"/>
<evidence type="ECO:0000256" key="2">
    <source>
        <dbReference type="ARBA" id="ARBA00022748"/>
    </source>
</evidence>
<comment type="subcellular location">
    <subcellularLocation>
        <location evidence="1">Cell envelope</location>
    </subcellularLocation>
</comment>
<dbReference type="GO" id="GO:0017004">
    <property type="term" value="P:cytochrome complex assembly"/>
    <property type="evidence" value="ECO:0007669"/>
    <property type="project" value="UniProtKB-KW"/>
</dbReference>
<evidence type="ECO:0000256" key="3">
    <source>
        <dbReference type="ARBA" id="ARBA00022968"/>
    </source>
</evidence>
<dbReference type="Gene3D" id="3.40.30.10">
    <property type="entry name" value="Glutaredoxin"/>
    <property type="match status" value="1"/>
</dbReference>
<dbReference type="InterPro" id="IPR013766">
    <property type="entry name" value="Thioredoxin_domain"/>
</dbReference>
<dbReference type="Pfam" id="PF00578">
    <property type="entry name" value="AhpC-TSA"/>
    <property type="match status" value="1"/>
</dbReference>
<proteinExistence type="predicted"/>
<evidence type="ECO:0000259" key="6">
    <source>
        <dbReference type="PROSITE" id="PS51352"/>
    </source>
</evidence>
<keyword evidence="3" id="KW-0812">Transmembrane</keyword>
<evidence type="ECO:0000256" key="4">
    <source>
        <dbReference type="ARBA" id="ARBA00023157"/>
    </source>
</evidence>
<sequence length="195" mass="19757">MTRATRWALVVGVLALAAIVALLPRDDPQPATAAPDLGPARAAAALPPCAAGAGPAALRGVATQCLGDGSPTNLAAVLGGGPTLVNLWAIWCQPCRAELPVLGAYAAEPGAARVVTVQVQSKQADGLALLQELGVRLPTVHDGEGMTGPVRDALRMPPRLPATFVVQPDGSARLVESTPVLHTVEQVRAAVGGAR</sequence>
<dbReference type="GO" id="GO:0016491">
    <property type="term" value="F:oxidoreductase activity"/>
    <property type="evidence" value="ECO:0007669"/>
    <property type="project" value="InterPro"/>
</dbReference>
<organism evidence="7 8">
    <name type="scientific">Amycolatopsis suaedae</name>
    <dbReference type="NCBI Taxonomy" id="2510978"/>
    <lineage>
        <taxon>Bacteria</taxon>
        <taxon>Bacillati</taxon>
        <taxon>Actinomycetota</taxon>
        <taxon>Actinomycetes</taxon>
        <taxon>Pseudonocardiales</taxon>
        <taxon>Pseudonocardiaceae</taxon>
        <taxon>Amycolatopsis</taxon>
    </lineage>
</organism>
<dbReference type="PANTHER" id="PTHR42852">
    <property type="entry name" value="THIOL:DISULFIDE INTERCHANGE PROTEIN DSBE"/>
    <property type="match status" value="1"/>
</dbReference>
<dbReference type="InterPro" id="IPR036249">
    <property type="entry name" value="Thioredoxin-like_sf"/>
</dbReference>
<dbReference type="EMBL" id="SFCC01000011">
    <property type="protein sequence ID" value="RZQ61585.1"/>
    <property type="molecule type" value="Genomic_DNA"/>
</dbReference>
<dbReference type="PANTHER" id="PTHR42852:SF6">
    <property type="entry name" value="THIOL:DISULFIDE INTERCHANGE PROTEIN DSBE"/>
    <property type="match status" value="1"/>
</dbReference>
<keyword evidence="5" id="KW-0676">Redox-active center</keyword>
<reference evidence="7 8" key="1">
    <citation type="submission" date="2019-02" db="EMBL/GenBank/DDBJ databases">
        <title>Draft genome sequence of Amycolatopsis sp. 8-3EHSu isolated from roots of Suaeda maritima.</title>
        <authorList>
            <person name="Duangmal K."/>
            <person name="Chantavorakit T."/>
        </authorList>
    </citation>
    <scope>NUCLEOTIDE SEQUENCE [LARGE SCALE GENOMIC DNA]</scope>
    <source>
        <strain evidence="7 8">8-3EHSu</strain>
    </source>
</reference>
<evidence type="ECO:0000256" key="1">
    <source>
        <dbReference type="ARBA" id="ARBA00004196"/>
    </source>
</evidence>
<feature type="domain" description="Thioredoxin" evidence="6">
    <location>
        <begin position="40"/>
        <end position="195"/>
    </location>
</feature>
<dbReference type="OrthoDB" id="9796554at2"/>
<dbReference type="Proteomes" id="UP000292003">
    <property type="component" value="Unassembled WGS sequence"/>
</dbReference>
<dbReference type="SUPFAM" id="SSF52833">
    <property type="entry name" value="Thioredoxin-like"/>
    <property type="match status" value="1"/>
</dbReference>
<dbReference type="InterPro" id="IPR050553">
    <property type="entry name" value="Thioredoxin_ResA/DsbE_sf"/>
</dbReference>
<dbReference type="CDD" id="cd02966">
    <property type="entry name" value="TlpA_like_family"/>
    <property type="match status" value="1"/>
</dbReference>
<dbReference type="GO" id="GO:0030313">
    <property type="term" value="C:cell envelope"/>
    <property type="evidence" value="ECO:0007669"/>
    <property type="project" value="UniProtKB-SubCell"/>
</dbReference>
<evidence type="ECO:0000256" key="5">
    <source>
        <dbReference type="ARBA" id="ARBA00023284"/>
    </source>
</evidence>
<evidence type="ECO:0000313" key="7">
    <source>
        <dbReference type="EMBL" id="RZQ61585.1"/>
    </source>
</evidence>
<keyword evidence="8" id="KW-1185">Reference proteome</keyword>
<gene>
    <name evidence="7" type="ORF">EWH70_21650</name>
</gene>
<dbReference type="GO" id="GO:0016209">
    <property type="term" value="F:antioxidant activity"/>
    <property type="evidence" value="ECO:0007669"/>
    <property type="project" value="InterPro"/>
</dbReference>
<dbReference type="PROSITE" id="PS51352">
    <property type="entry name" value="THIOREDOXIN_2"/>
    <property type="match status" value="1"/>
</dbReference>
<name>A0A4V2ELH5_9PSEU</name>
<dbReference type="RefSeq" id="WP_130477318.1">
    <property type="nucleotide sequence ID" value="NZ_SFCC01000011.1"/>
</dbReference>
<protein>
    <submittedName>
        <fullName evidence="7">TlpA family protein disulfide reductase</fullName>
    </submittedName>
</protein>